<reference evidence="3" key="1">
    <citation type="submission" date="2018-05" db="EMBL/GenBank/DDBJ databases">
        <authorList>
            <person name="Lanie J.A."/>
            <person name="Ng W.-L."/>
            <person name="Kazmierczak K.M."/>
            <person name="Andrzejewski T.M."/>
            <person name="Davidsen T.M."/>
            <person name="Wayne K.J."/>
            <person name="Tettelin H."/>
            <person name="Glass J.I."/>
            <person name="Rusch D."/>
            <person name="Podicherti R."/>
            <person name="Tsui H.-C.T."/>
            <person name="Winkler M.E."/>
        </authorList>
    </citation>
    <scope>NUCLEOTIDE SEQUENCE</scope>
</reference>
<dbReference type="EMBL" id="UINC01021105">
    <property type="protein sequence ID" value="SVA87955.1"/>
    <property type="molecule type" value="Genomic_DNA"/>
</dbReference>
<dbReference type="GO" id="GO:0016787">
    <property type="term" value="F:hydrolase activity"/>
    <property type="evidence" value="ECO:0007669"/>
    <property type="project" value="UniProtKB-KW"/>
</dbReference>
<sequence length="455" mass="51887">MKRKNIPITGAEEFFFCPFFYRINSFLKLLGNFMDNQLVMTKHVSIVLVLVTITSFVYPDEFDIPDGYYDPSEGLYGIELKTALYEIINDHDSQSNSSLWTHFQSTDMKTNSKVWDMYSDIPDGTPPYEFTFVTDQCGNYSQEGDCYNREHSWPSSWFNNNYPMKTDLFHVYPTDGYVNNRRANYPFGEVGTSTWVSENGSKVGSCSYPDCEGTIFEPIDEYKGDFARTYFYMSTRYLGEDSGWDANQMVDGAELKPLAVNLLMDWHESDPVSEKELDRNEVVYEIQGNRNPYIDHPEYADRVWRAATINVFSLENWNMVGLPLAVDDPSYQTIFPSSVGGTLYSYNGAYIPETELIQGNGYWLRFQEAGSVQITGVETDQLHILLTEGWNMISGISSSINVSNIIDPEDLILPNSIYGFETNYYSVNSIEPGKGYWVRSDGTGEIIITVPASQE</sequence>
<evidence type="ECO:0000256" key="1">
    <source>
        <dbReference type="ARBA" id="ARBA00022722"/>
    </source>
</evidence>
<dbReference type="PANTHER" id="PTHR33607">
    <property type="entry name" value="ENDONUCLEASE-1"/>
    <property type="match status" value="1"/>
</dbReference>
<dbReference type="InterPro" id="IPR044925">
    <property type="entry name" value="His-Me_finger_sf"/>
</dbReference>
<dbReference type="AlphaFoldDB" id="A0A381ZF69"/>
<name>A0A381ZF69_9ZZZZ</name>
<keyword evidence="2" id="KW-0378">Hydrolase</keyword>
<evidence type="ECO:0000313" key="3">
    <source>
        <dbReference type="EMBL" id="SVA87955.1"/>
    </source>
</evidence>
<evidence type="ECO:0000256" key="2">
    <source>
        <dbReference type="ARBA" id="ARBA00022801"/>
    </source>
</evidence>
<proteinExistence type="predicted"/>
<dbReference type="PANTHER" id="PTHR33607:SF2">
    <property type="entry name" value="ENDONUCLEASE-1"/>
    <property type="match status" value="1"/>
</dbReference>
<keyword evidence="1" id="KW-0540">Nuclease</keyword>
<protein>
    <recommendedName>
        <fullName evidence="4">Endonuclease I</fullName>
    </recommendedName>
</protein>
<accession>A0A381ZF69</accession>
<organism evidence="3">
    <name type="scientific">marine metagenome</name>
    <dbReference type="NCBI Taxonomy" id="408172"/>
    <lineage>
        <taxon>unclassified sequences</taxon>
        <taxon>metagenomes</taxon>
        <taxon>ecological metagenomes</taxon>
    </lineage>
</organism>
<evidence type="ECO:0008006" key="4">
    <source>
        <dbReference type="Google" id="ProtNLM"/>
    </source>
</evidence>
<dbReference type="Pfam" id="PF04231">
    <property type="entry name" value="Endonuclease_1"/>
    <property type="match status" value="1"/>
</dbReference>
<dbReference type="InterPro" id="IPR007346">
    <property type="entry name" value="Endonuclease-I"/>
</dbReference>
<gene>
    <name evidence="3" type="ORF">METZ01_LOCUS140809</name>
</gene>
<dbReference type="SUPFAM" id="SSF54060">
    <property type="entry name" value="His-Me finger endonucleases"/>
    <property type="match status" value="1"/>
</dbReference>
<dbReference type="GO" id="GO:0004518">
    <property type="term" value="F:nuclease activity"/>
    <property type="evidence" value="ECO:0007669"/>
    <property type="project" value="UniProtKB-KW"/>
</dbReference>